<evidence type="ECO:0000259" key="3">
    <source>
        <dbReference type="PROSITE" id="PS50206"/>
    </source>
</evidence>
<comment type="catalytic activity">
    <reaction evidence="2">
        <text>5-methylaminomethyl-S-(2E)-geranyl-thiouridine(34) in tRNA + selenophosphate + H(+) = 5-methylaminomethyl-2-(Se-phospho)selenouridine(34) in tRNA + (2E)-thiogeraniol</text>
        <dbReference type="Rhea" id="RHEA:60172"/>
        <dbReference type="Rhea" id="RHEA-COMP:14654"/>
        <dbReference type="Rhea" id="RHEA-COMP:15523"/>
        <dbReference type="ChEBI" id="CHEBI:15378"/>
        <dbReference type="ChEBI" id="CHEBI:16144"/>
        <dbReference type="ChEBI" id="CHEBI:140632"/>
        <dbReference type="ChEBI" id="CHEBI:143702"/>
        <dbReference type="ChEBI" id="CHEBI:143703"/>
    </reaction>
</comment>
<feature type="domain" description="Rhodanese" evidence="3">
    <location>
        <begin position="17"/>
        <end position="140"/>
    </location>
</feature>
<dbReference type="CDD" id="cd01520">
    <property type="entry name" value="RHOD_YbbB"/>
    <property type="match status" value="1"/>
</dbReference>
<comment type="function">
    <text evidence="2">Involved in the post-transcriptional modification of the uridine at the wobble position (U34) of tRNA(Lys), tRNA(Glu) and tRNA(Gln). Catalyzes the conversion of 2-thiouridine (S2U-RNA) to 2-selenouridine (Se2U-RNA). Acts in a two-step process involving geranylation of 2-thiouridine (S2U) to S-geranyl-2-thiouridine (geS2U) and subsequent selenation of the latter derivative to 2-selenouridine (Se2U) in the tRNA chain.</text>
</comment>
<accession>A0A1C3HEQ7</accession>
<comment type="catalytic activity">
    <reaction evidence="2">
        <text>5-methylaminomethyl-2-thiouridine(34) in tRNA + (2E)-geranyl diphosphate = 5-methylaminomethyl-S-(2E)-geranyl-thiouridine(34) in tRNA + diphosphate</text>
        <dbReference type="Rhea" id="RHEA:14085"/>
        <dbReference type="Rhea" id="RHEA-COMP:10195"/>
        <dbReference type="Rhea" id="RHEA-COMP:14654"/>
        <dbReference type="ChEBI" id="CHEBI:33019"/>
        <dbReference type="ChEBI" id="CHEBI:58057"/>
        <dbReference type="ChEBI" id="CHEBI:74455"/>
        <dbReference type="ChEBI" id="CHEBI:140632"/>
    </reaction>
</comment>
<comment type="subunit">
    <text evidence="2">Monomer.</text>
</comment>
<dbReference type="InterPro" id="IPR058840">
    <property type="entry name" value="AAA_SelU"/>
</dbReference>
<protein>
    <recommendedName>
        <fullName evidence="2">tRNA 2-selenouridine synthase</fullName>
        <ecNumber evidence="2">2.9.1.3</ecNumber>
    </recommendedName>
</protein>
<dbReference type="EMBL" id="LT575490">
    <property type="protein sequence ID" value="SAY43517.1"/>
    <property type="molecule type" value="Genomic_DNA"/>
</dbReference>
<comment type="catalytic activity">
    <reaction evidence="2">
        <text>5-methylaminomethyl-2-thiouridine(34) in tRNA + selenophosphate + (2E)-geranyl diphosphate + H2O + H(+) = 5-methylaminomethyl-2-selenouridine(34) in tRNA + (2E)-thiogeraniol + phosphate + diphosphate</text>
        <dbReference type="Rhea" id="RHEA:42716"/>
        <dbReference type="Rhea" id="RHEA-COMP:10195"/>
        <dbReference type="Rhea" id="RHEA-COMP:10196"/>
        <dbReference type="ChEBI" id="CHEBI:15377"/>
        <dbReference type="ChEBI" id="CHEBI:15378"/>
        <dbReference type="ChEBI" id="CHEBI:16144"/>
        <dbReference type="ChEBI" id="CHEBI:33019"/>
        <dbReference type="ChEBI" id="CHEBI:43474"/>
        <dbReference type="ChEBI" id="CHEBI:58057"/>
        <dbReference type="ChEBI" id="CHEBI:74455"/>
        <dbReference type="ChEBI" id="CHEBI:82743"/>
        <dbReference type="ChEBI" id="CHEBI:143703"/>
        <dbReference type="EC" id="2.9.1.3"/>
    </reaction>
</comment>
<reference evidence="4" key="1">
    <citation type="submission" date="2016-05" db="EMBL/GenBank/DDBJ databases">
        <authorList>
            <person name="Cock P.J.A."/>
            <person name="Cock P.J.A."/>
        </authorList>
    </citation>
    <scope>NUCLEOTIDE SEQUENCE</scope>
    <source>
        <strain evidence="4">PWN146_assembly</strain>
    </source>
</reference>
<dbReference type="SUPFAM" id="SSF52821">
    <property type="entry name" value="Rhodanese/Cell cycle control phosphatase"/>
    <property type="match status" value="1"/>
</dbReference>
<dbReference type="GO" id="GO:0043828">
    <property type="term" value="F:tRNA 2-selenouridine synthase activity"/>
    <property type="evidence" value="ECO:0007669"/>
    <property type="project" value="UniProtKB-EC"/>
</dbReference>
<proteinExistence type="inferred from homology"/>
<dbReference type="AlphaFoldDB" id="A0A1C3HEQ7"/>
<dbReference type="PANTHER" id="PTHR30401">
    <property type="entry name" value="TRNA 2-SELENOURIDINE SYNTHASE"/>
    <property type="match status" value="1"/>
</dbReference>
<dbReference type="EC" id="2.9.1.3" evidence="2"/>
<evidence type="ECO:0000313" key="4">
    <source>
        <dbReference type="EMBL" id="SAY43517.1"/>
    </source>
</evidence>
<comment type="similarity">
    <text evidence="2">Belongs to the SelU family.</text>
</comment>
<dbReference type="InterPro" id="IPR001763">
    <property type="entry name" value="Rhodanese-like_dom"/>
</dbReference>
<dbReference type="InterPro" id="IPR027417">
    <property type="entry name" value="P-loop_NTPase"/>
</dbReference>
<comment type="catalytic activity">
    <reaction evidence="2">
        <text>5-methylaminomethyl-2-(Se-phospho)selenouridine(34) in tRNA + H2O = 5-methylaminomethyl-2-selenouridine(34) in tRNA + phosphate</text>
        <dbReference type="Rhea" id="RHEA:60176"/>
        <dbReference type="Rhea" id="RHEA-COMP:10196"/>
        <dbReference type="Rhea" id="RHEA-COMP:15523"/>
        <dbReference type="ChEBI" id="CHEBI:15377"/>
        <dbReference type="ChEBI" id="CHEBI:43474"/>
        <dbReference type="ChEBI" id="CHEBI:82743"/>
        <dbReference type="ChEBI" id="CHEBI:143702"/>
    </reaction>
</comment>
<dbReference type="InterPro" id="IPR017582">
    <property type="entry name" value="SelU"/>
</dbReference>
<gene>
    <name evidence="2 4" type="primary">selU</name>
    <name evidence="4" type="ORF">PWN146_02210</name>
</gene>
<evidence type="ECO:0000256" key="1">
    <source>
        <dbReference type="ARBA" id="ARBA00023266"/>
    </source>
</evidence>
<dbReference type="PANTHER" id="PTHR30401:SF0">
    <property type="entry name" value="TRNA 2-SELENOURIDINE SYNTHASE"/>
    <property type="match status" value="1"/>
</dbReference>
<dbReference type="GO" id="GO:0016765">
    <property type="term" value="F:transferase activity, transferring alkyl or aryl (other than methyl) groups"/>
    <property type="evidence" value="ECO:0007669"/>
    <property type="project" value="UniProtKB-UniRule"/>
</dbReference>
<evidence type="ECO:0000256" key="2">
    <source>
        <dbReference type="HAMAP-Rule" id="MF_01622"/>
    </source>
</evidence>
<keyword evidence="1 2" id="KW-0711">Selenium</keyword>
<dbReference type="Pfam" id="PF26341">
    <property type="entry name" value="AAA_SelU"/>
    <property type="match status" value="1"/>
</dbReference>
<dbReference type="HAMAP" id="MF_01622">
    <property type="entry name" value="tRNA_sel_U_synth"/>
    <property type="match status" value="1"/>
</dbReference>
<name>A0A1C3HEQ7_SERMA</name>
<feature type="active site" description="S-selanylcysteine intermediate" evidence="2">
    <location>
        <position position="100"/>
    </location>
</feature>
<dbReference type="PROSITE" id="PS50206">
    <property type="entry name" value="RHODANESE_3"/>
    <property type="match status" value="1"/>
</dbReference>
<dbReference type="NCBIfam" id="NF008751">
    <property type="entry name" value="PRK11784.1-3"/>
    <property type="match status" value="1"/>
</dbReference>
<dbReference type="Gene3D" id="3.40.250.10">
    <property type="entry name" value="Rhodanese-like domain"/>
    <property type="match status" value="1"/>
</dbReference>
<dbReference type="NCBIfam" id="TIGR03167">
    <property type="entry name" value="tRNA_sel_U_synt"/>
    <property type="match status" value="1"/>
</dbReference>
<dbReference type="SMART" id="SM00450">
    <property type="entry name" value="RHOD"/>
    <property type="match status" value="1"/>
</dbReference>
<dbReference type="GO" id="GO:0002098">
    <property type="term" value="P:tRNA wobble uridine modification"/>
    <property type="evidence" value="ECO:0007669"/>
    <property type="project" value="UniProtKB-UniRule"/>
</dbReference>
<organism evidence="4">
    <name type="scientific">Serratia marcescens</name>
    <dbReference type="NCBI Taxonomy" id="615"/>
    <lineage>
        <taxon>Bacteria</taxon>
        <taxon>Pseudomonadati</taxon>
        <taxon>Pseudomonadota</taxon>
        <taxon>Gammaproteobacteria</taxon>
        <taxon>Enterobacterales</taxon>
        <taxon>Yersiniaceae</taxon>
        <taxon>Serratia</taxon>
    </lineage>
</organism>
<dbReference type="SUPFAM" id="SSF52540">
    <property type="entry name" value="P-loop containing nucleoside triphosphate hydrolases"/>
    <property type="match status" value="1"/>
</dbReference>
<dbReference type="NCBIfam" id="NF008749">
    <property type="entry name" value="PRK11784.1-1"/>
    <property type="match status" value="1"/>
</dbReference>
<dbReference type="InterPro" id="IPR036873">
    <property type="entry name" value="Rhodanese-like_dom_sf"/>
</dbReference>
<sequence length="372" mass="41958">MSNMQGRPDSDDYPRIFLQDVPLIDVRAPIEFQQGAFAQAVNLPLMIDSERQAVGTCYKQHGQQAAIALGHSLVNGKLREQRTAAWLAACAERPAGYIYCFRGGLRSQLVQQWLHEAGVDYPRITGGYKALRNYLLGVLTQSAALPMALVGGNTGSGKTLLVNELADGVDLEGAARHRGSSFGRTLAGQSLQIDFENRLAVLLLKKQHGGSRRWVLEDEGRIIGSNNLPLPLFNGMQQAPVAVIDDPFDIRLARLQAEYIDGMREQFEQAYGVEEGWRQYDDYLHHGLFAIRRRLGLERFQQLTQRLEAALRAQRLSGQGDAHREWLAPLLQQYYDPMYCYQLEKKAQRIVFRGNYAEVREFLMTFSQKNGD</sequence>
<keyword evidence="2 4" id="KW-0808">Transferase</keyword>